<feature type="binding site" evidence="8">
    <location>
        <position position="360"/>
    </location>
    <ligand>
        <name>Zn(2+)</name>
        <dbReference type="ChEBI" id="CHEBI:29105"/>
    </ligand>
</feature>
<keyword evidence="4" id="KW-0378">Hydrolase</keyword>
<dbReference type="PANTHER" id="PTHR12814">
    <property type="entry name" value="RNA-BINDING PROTEIN NOB1"/>
    <property type="match status" value="1"/>
</dbReference>
<name>A0A060SX67_BLAAD</name>
<dbReference type="InterPro" id="IPR039907">
    <property type="entry name" value="NOB1"/>
</dbReference>
<dbReference type="GO" id="GO:0005737">
    <property type="term" value="C:cytoplasm"/>
    <property type="evidence" value="ECO:0007669"/>
    <property type="project" value="UniProtKB-ARBA"/>
</dbReference>
<feature type="domain" description="PIN" evidence="10">
    <location>
        <begin position="30"/>
        <end position="133"/>
    </location>
</feature>
<dbReference type="InterPro" id="IPR002716">
    <property type="entry name" value="PIN_dom"/>
</dbReference>
<feature type="compositionally biased region" description="Basic and acidic residues" evidence="9">
    <location>
        <begin position="164"/>
        <end position="182"/>
    </location>
</feature>
<dbReference type="SUPFAM" id="SSF144206">
    <property type="entry name" value="NOB1 zinc finger-like"/>
    <property type="match status" value="1"/>
</dbReference>
<feature type="region of interest" description="Disordered" evidence="9">
    <location>
        <begin position="392"/>
        <end position="414"/>
    </location>
</feature>
<evidence type="ECO:0000256" key="6">
    <source>
        <dbReference type="ARBA" id="ARBA00023242"/>
    </source>
</evidence>
<reference evidence="11" key="1">
    <citation type="submission" date="2014-02" db="EMBL/GenBank/DDBJ databases">
        <authorList>
            <person name="Genoscope - CEA"/>
        </authorList>
    </citation>
    <scope>NUCLEOTIDE SEQUENCE</scope>
    <source>
        <strain evidence="11">LS3</strain>
    </source>
</reference>
<dbReference type="GO" id="GO:0005730">
    <property type="term" value="C:nucleolus"/>
    <property type="evidence" value="ECO:0007669"/>
    <property type="project" value="UniProtKB-SubCell"/>
</dbReference>
<feature type="binding site" evidence="8">
    <location>
        <position position="344"/>
    </location>
    <ligand>
        <name>Zn(2+)</name>
        <dbReference type="ChEBI" id="CHEBI:29105"/>
    </ligand>
</feature>
<evidence type="ECO:0000256" key="7">
    <source>
        <dbReference type="PIRNR" id="PIRNR037125"/>
    </source>
</evidence>
<keyword evidence="3 7" id="KW-0479">Metal-binding</keyword>
<feature type="compositionally biased region" description="Basic and acidic residues" evidence="9">
    <location>
        <begin position="140"/>
        <end position="152"/>
    </location>
</feature>
<dbReference type="GO" id="GO:0004521">
    <property type="term" value="F:RNA endonuclease activity"/>
    <property type="evidence" value="ECO:0007669"/>
    <property type="project" value="UniProtKB-UniRule"/>
</dbReference>
<dbReference type="InterPro" id="IPR036283">
    <property type="entry name" value="NOB1_Zf-like_sf"/>
</dbReference>
<dbReference type="GO" id="GO:0016787">
    <property type="term" value="F:hydrolase activity"/>
    <property type="evidence" value="ECO:0007669"/>
    <property type="project" value="UniProtKB-KW"/>
</dbReference>
<evidence type="ECO:0000256" key="2">
    <source>
        <dbReference type="ARBA" id="ARBA00022722"/>
    </source>
</evidence>
<feature type="region of interest" description="Disordered" evidence="9">
    <location>
        <begin position="140"/>
        <end position="273"/>
    </location>
</feature>
<dbReference type="InterPro" id="IPR014881">
    <property type="entry name" value="NOB1_Zn-bd"/>
</dbReference>
<keyword evidence="2" id="KW-0540">Nuclease</keyword>
<proteinExistence type="inferred from homology"/>
<comment type="subcellular location">
    <subcellularLocation>
        <location evidence="7">Nucleus</location>
        <location evidence="7">Nucleolus</location>
    </subcellularLocation>
</comment>
<dbReference type="GO" id="GO:0030490">
    <property type="term" value="P:maturation of SSU-rRNA"/>
    <property type="evidence" value="ECO:0007669"/>
    <property type="project" value="TreeGrafter"/>
</dbReference>
<evidence type="ECO:0000313" key="11">
    <source>
        <dbReference type="EMBL" id="CDP33323.1"/>
    </source>
</evidence>
<feature type="compositionally biased region" description="Polar residues" evidence="9">
    <location>
        <begin position="392"/>
        <end position="405"/>
    </location>
</feature>
<dbReference type="SMART" id="SM00670">
    <property type="entry name" value="PINc"/>
    <property type="match status" value="1"/>
</dbReference>
<evidence type="ECO:0000256" key="9">
    <source>
        <dbReference type="SAM" id="MobiDB-lite"/>
    </source>
</evidence>
<dbReference type="PANTHER" id="PTHR12814:SF2">
    <property type="entry name" value="RNA-BINDING PROTEIN NOB1"/>
    <property type="match status" value="1"/>
</dbReference>
<dbReference type="GO" id="GO:0046872">
    <property type="term" value="F:metal ion binding"/>
    <property type="evidence" value="ECO:0007669"/>
    <property type="project" value="UniProtKB-UniRule"/>
</dbReference>
<feature type="compositionally biased region" description="Acidic residues" evidence="9">
    <location>
        <begin position="205"/>
        <end position="222"/>
    </location>
</feature>
<protein>
    <recommendedName>
        <fullName evidence="7">20S-pre-rRNA D-site endonuclease NOB1</fullName>
    </recommendedName>
</protein>
<dbReference type="InterPro" id="IPR017117">
    <property type="entry name" value="Nob1_euk"/>
</dbReference>
<evidence type="ECO:0000256" key="1">
    <source>
        <dbReference type="ARBA" id="ARBA00005858"/>
    </source>
</evidence>
<organism evidence="11">
    <name type="scientific">Blastobotrys adeninivorans</name>
    <name type="common">Yeast</name>
    <name type="synonym">Arxula adeninivorans</name>
    <dbReference type="NCBI Taxonomy" id="409370"/>
    <lineage>
        <taxon>Eukaryota</taxon>
        <taxon>Fungi</taxon>
        <taxon>Dikarya</taxon>
        <taxon>Ascomycota</taxon>
        <taxon>Saccharomycotina</taxon>
        <taxon>Dipodascomycetes</taxon>
        <taxon>Dipodascales</taxon>
        <taxon>Trichomonascaceae</taxon>
        <taxon>Blastobotrys</taxon>
    </lineage>
</organism>
<reference evidence="11" key="2">
    <citation type="submission" date="2014-06" db="EMBL/GenBank/DDBJ databases">
        <title>The complete genome of Blastobotrys (Arxula) adeninivorans LS3 - a yeast of biotechnological interest.</title>
        <authorList>
            <person name="Kunze G."/>
            <person name="Gaillardin C."/>
            <person name="Czernicka M."/>
            <person name="Durrens P."/>
            <person name="Martin T."/>
            <person name="Boer E."/>
            <person name="Gabaldon T."/>
            <person name="Cruz J."/>
            <person name="Talla E."/>
            <person name="Marck C."/>
            <person name="Goffeau A."/>
            <person name="Barbe V."/>
            <person name="Baret P."/>
            <person name="Baronian K."/>
            <person name="Beier S."/>
            <person name="Bleykasten C."/>
            <person name="Bode R."/>
            <person name="Casaregola S."/>
            <person name="Despons L."/>
            <person name="Fairhead C."/>
            <person name="Giersberg M."/>
            <person name="Gierski P."/>
            <person name="Hahnel U."/>
            <person name="Hartmann A."/>
            <person name="Jankowska D."/>
            <person name="Jubin C."/>
            <person name="Jung P."/>
            <person name="Lafontaine I."/>
            <person name="Leh-Louis V."/>
            <person name="Lemaire M."/>
            <person name="Marcet-Houben M."/>
            <person name="Mascher M."/>
            <person name="Morel G."/>
            <person name="Richard G.-F."/>
            <person name="Riechen J."/>
            <person name="Sacerdot C."/>
            <person name="Sarkar A."/>
            <person name="Savel G."/>
            <person name="Schacherer J."/>
            <person name="Sherman D."/>
            <person name="Straub M.-L."/>
            <person name="Stein N."/>
            <person name="Thierry A."/>
            <person name="Trautwein-Schult A."/>
            <person name="Westhof E."/>
            <person name="Worch S."/>
            <person name="Dujon B."/>
            <person name="Souciet J.-L."/>
            <person name="Wincker P."/>
            <person name="Scholz U."/>
            <person name="Neuveglise N."/>
        </authorList>
    </citation>
    <scope>NUCLEOTIDE SEQUENCE</scope>
    <source>
        <strain evidence="11">LS3</strain>
    </source>
</reference>
<evidence type="ECO:0000256" key="8">
    <source>
        <dbReference type="PIRSR" id="PIRSR037125-1"/>
    </source>
</evidence>
<evidence type="ECO:0000256" key="4">
    <source>
        <dbReference type="ARBA" id="ARBA00022801"/>
    </source>
</evidence>
<feature type="compositionally biased region" description="Low complexity" evidence="9">
    <location>
        <begin position="240"/>
        <end position="252"/>
    </location>
</feature>
<gene>
    <name evidence="11" type="ORF">GNLVRS02_ARAD1A06864g</name>
</gene>
<feature type="compositionally biased region" description="Basic and acidic residues" evidence="9">
    <location>
        <begin position="193"/>
        <end position="204"/>
    </location>
</feature>
<dbReference type="AlphaFoldDB" id="A0A060SX67"/>
<sequence>MMRLKLSLIFYFFFFFQIFNSIVNEIMSIKALVLDAGPLLTQSHSDIAPLAGSFFTTPAVHAEIRDERARQNLMLWGDKLTVRQPKPEFMTIVTEFSKKTGDYSVLSSTDLSILALCYELECELNNGDWRLRKYPGEIKKPKETKTDTKDTEAQAEGTESEPIEESKETKNDNAPETVEKSVNDTASNLEKLSVTDKDTNKENVEEQEEQASEPAAEEEDEWTVVKTKAKPKPKKKKKNNAFSPAPVFVAKPAPEPEAENAGEDDDSDEEEGEWITAENLQETLNKGPGDLAEKAPTKLIKAAMSTGDFAMQNVALQIGLNLVNPTNGRYIRQVKNYMLRCHACFKLCPLPKTEKPLQFCPRCGGDTLMRCSVSVSDNGKLQVHLKKNMQWSHRGNRYSLPNPQSKAARRTQRPEESILLREDQKEYQKAVKDDMWRKRQNEKMLDEWIGTGSADNVGSPFAISGYKRDPTRHSGVRVGRGRYVNSAKKKR</sequence>
<feature type="compositionally biased region" description="Acidic residues" evidence="9">
    <location>
        <begin position="256"/>
        <end position="273"/>
    </location>
</feature>
<feature type="compositionally biased region" description="Basic residues" evidence="9">
    <location>
        <begin position="227"/>
        <end position="239"/>
    </location>
</feature>
<evidence type="ECO:0000256" key="3">
    <source>
        <dbReference type="ARBA" id="ARBA00022723"/>
    </source>
</evidence>
<evidence type="ECO:0000259" key="10">
    <source>
        <dbReference type="SMART" id="SM00670"/>
    </source>
</evidence>
<dbReference type="Gene3D" id="3.40.50.1010">
    <property type="entry name" value="5'-nuclease"/>
    <property type="match status" value="1"/>
</dbReference>
<feature type="region of interest" description="Disordered" evidence="9">
    <location>
        <begin position="460"/>
        <end position="491"/>
    </location>
</feature>
<comment type="similarity">
    <text evidence="1 7">Belongs to the NOB1 family.</text>
</comment>
<comment type="function">
    <text evidence="7">Required for the synthesis of 40S ribosome subunits. Has a role in processing 20S pre-rRNA into the mature 18S rRNA, where it is required for cleavage at the 3' end of the mature 18S rRNA (D-site). Accompanies the 20S pre-rRNA from the nucleus to the cytoplasm.</text>
</comment>
<dbReference type="PhylomeDB" id="A0A060SX67"/>
<dbReference type="FunFam" id="3.40.50.1010:FF:000020">
    <property type="entry name" value="20S-pre-rRNA D-site endonuclease NOB1"/>
    <property type="match status" value="1"/>
</dbReference>
<feature type="binding site" evidence="8">
    <location>
        <position position="363"/>
    </location>
    <ligand>
        <name>Zn(2+)</name>
        <dbReference type="ChEBI" id="CHEBI:29105"/>
    </ligand>
</feature>
<dbReference type="Pfam" id="PF08772">
    <property type="entry name" value="Zn_ribbon_NOB1"/>
    <property type="match status" value="1"/>
</dbReference>
<accession>A0A060SX67</accession>
<keyword evidence="6 7" id="KW-0539">Nucleus</keyword>
<evidence type="ECO:0000256" key="5">
    <source>
        <dbReference type="ARBA" id="ARBA00022833"/>
    </source>
</evidence>
<feature type="binding site" evidence="8">
    <location>
        <position position="341"/>
    </location>
    <ligand>
        <name>Zn(2+)</name>
        <dbReference type="ChEBI" id="CHEBI:29105"/>
    </ligand>
</feature>
<dbReference type="InterPro" id="IPR033411">
    <property type="entry name" value="Ribonuclease_PIN"/>
</dbReference>
<dbReference type="CDD" id="cd09876">
    <property type="entry name" value="PIN_Nob1-like"/>
    <property type="match status" value="1"/>
</dbReference>
<dbReference type="EMBL" id="HG937691">
    <property type="protein sequence ID" value="CDP33323.1"/>
    <property type="molecule type" value="Genomic_DNA"/>
</dbReference>
<dbReference type="Pfam" id="PF17146">
    <property type="entry name" value="PIN_6"/>
    <property type="match status" value="1"/>
</dbReference>
<keyword evidence="5 7" id="KW-0862">Zinc</keyword>
<dbReference type="PIRSF" id="PIRSF037125">
    <property type="entry name" value="D-site_20S_pre-rRNA_nuclease"/>
    <property type="match status" value="1"/>
</dbReference>
<dbReference type="Gene3D" id="6.20.210.10">
    <property type="entry name" value="Nin one binding (NOB1), Zn-ribbon-like"/>
    <property type="match status" value="1"/>
</dbReference>
<dbReference type="GO" id="GO:0030688">
    <property type="term" value="C:preribosome, small subunit precursor"/>
    <property type="evidence" value="ECO:0007669"/>
    <property type="project" value="TreeGrafter"/>
</dbReference>